<dbReference type="InterPro" id="IPR000182">
    <property type="entry name" value="GNAT_dom"/>
</dbReference>
<dbReference type="SUPFAM" id="SSF55729">
    <property type="entry name" value="Acyl-CoA N-acyltransferases (Nat)"/>
    <property type="match status" value="1"/>
</dbReference>
<evidence type="ECO:0000313" key="4">
    <source>
        <dbReference type="EMBL" id="SHH89793.1"/>
    </source>
</evidence>
<keyword evidence="4" id="KW-0687">Ribonucleoprotein</keyword>
<evidence type="ECO:0000313" key="5">
    <source>
        <dbReference type="Proteomes" id="UP000184241"/>
    </source>
</evidence>
<dbReference type="CDD" id="cd04301">
    <property type="entry name" value="NAT_SF"/>
    <property type="match status" value="1"/>
</dbReference>
<name>A0A1M5WRY5_9CLOT</name>
<accession>A0A1M5WRY5</accession>
<dbReference type="Pfam" id="PF13508">
    <property type="entry name" value="Acetyltransf_7"/>
    <property type="match status" value="1"/>
</dbReference>
<keyword evidence="4" id="KW-0689">Ribosomal protein</keyword>
<dbReference type="EMBL" id="FQXU01000004">
    <property type="protein sequence ID" value="SHH89793.1"/>
    <property type="molecule type" value="Genomic_DNA"/>
</dbReference>
<dbReference type="InterPro" id="IPR051556">
    <property type="entry name" value="N-term/lysine_N-AcTrnsfr"/>
</dbReference>
<evidence type="ECO:0000259" key="3">
    <source>
        <dbReference type="PROSITE" id="PS51186"/>
    </source>
</evidence>
<sequence length="144" mass="16289">MEKNFNIMDHYDEQEFLNTVRINGLLKYNMDKTKGKLKEPDVEIMKVARNENGIIIGGIAGSTYLSSLEIEVLWVSEAYRGQSIASQLLNEIENAAKEAGCLLAHLTTYSFQAPCFYQKNGYVVCGEIEGFPDNIKLYILKKLL</sequence>
<proteinExistence type="predicted"/>
<feature type="domain" description="N-acetyltransferase" evidence="3">
    <location>
        <begin position="3"/>
        <end position="144"/>
    </location>
</feature>
<dbReference type="GO" id="GO:0016747">
    <property type="term" value="F:acyltransferase activity, transferring groups other than amino-acyl groups"/>
    <property type="evidence" value="ECO:0007669"/>
    <property type="project" value="InterPro"/>
</dbReference>
<dbReference type="Gene3D" id="3.40.630.30">
    <property type="match status" value="1"/>
</dbReference>
<evidence type="ECO:0000256" key="1">
    <source>
        <dbReference type="ARBA" id="ARBA00022679"/>
    </source>
</evidence>
<reference evidence="4 5" key="1">
    <citation type="submission" date="2016-11" db="EMBL/GenBank/DDBJ databases">
        <authorList>
            <person name="Jaros S."/>
            <person name="Januszkiewicz K."/>
            <person name="Wedrychowicz H."/>
        </authorList>
    </citation>
    <scope>NUCLEOTIDE SEQUENCE [LARGE SCALE GENOMIC DNA]</scope>
    <source>
        <strain evidence="4 5">DSM 6191</strain>
    </source>
</reference>
<gene>
    <name evidence="4" type="ORF">SAMN02745941_01204</name>
</gene>
<evidence type="ECO:0000256" key="2">
    <source>
        <dbReference type="ARBA" id="ARBA00023315"/>
    </source>
</evidence>
<dbReference type="InterPro" id="IPR016181">
    <property type="entry name" value="Acyl_CoA_acyltransferase"/>
</dbReference>
<protein>
    <submittedName>
        <fullName evidence="4">Ribosomal protein S18 acetylase RimI</fullName>
    </submittedName>
</protein>
<dbReference type="PANTHER" id="PTHR42919">
    <property type="entry name" value="N-ALPHA-ACETYLTRANSFERASE"/>
    <property type="match status" value="1"/>
</dbReference>
<dbReference type="RefSeq" id="WP_073017689.1">
    <property type="nucleotide sequence ID" value="NZ_FQXU01000004.1"/>
</dbReference>
<keyword evidence="1" id="KW-0808">Transferase</keyword>
<organism evidence="4 5">
    <name type="scientific">Clostridium intestinale DSM 6191</name>
    <dbReference type="NCBI Taxonomy" id="1121320"/>
    <lineage>
        <taxon>Bacteria</taxon>
        <taxon>Bacillati</taxon>
        <taxon>Bacillota</taxon>
        <taxon>Clostridia</taxon>
        <taxon>Eubacteriales</taxon>
        <taxon>Clostridiaceae</taxon>
        <taxon>Clostridium</taxon>
    </lineage>
</organism>
<dbReference type="PANTHER" id="PTHR42919:SF8">
    <property type="entry name" value="N-ALPHA-ACETYLTRANSFERASE 50"/>
    <property type="match status" value="1"/>
</dbReference>
<dbReference type="AlphaFoldDB" id="A0A1M5WRY5"/>
<dbReference type="PROSITE" id="PS51186">
    <property type="entry name" value="GNAT"/>
    <property type="match status" value="1"/>
</dbReference>
<dbReference type="GO" id="GO:0005840">
    <property type="term" value="C:ribosome"/>
    <property type="evidence" value="ECO:0007669"/>
    <property type="project" value="UniProtKB-KW"/>
</dbReference>
<dbReference type="Proteomes" id="UP000184241">
    <property type="component" value="Unassembled WGS sequence"/>
</dbReference>
<keyword evidence="2" id="KW-0012">Acyltransferase</keyword>